<proteinExistence type="predicted"/>
<dbReference type="Proteomes" id="UP000325081">
    <property type="component" value="Unassembled WGS sequence"/>
</dbReference>
<evidence type="ECO:0000256" key="1">
    <source>
        <dbReference type="SAM" id="MobiDB-lite"/>
    </source>
</evidence>
<gene>
    <name evidence="3" type="ORF">STAS_05408</name>
</gene>
<name>A0A5A7PA36_STRAF</name>
<evidence type="ECO:0000313" key="4">
    <source>
        <dbReference type="Proteomes" id="UP000325081"/>
    </source>
</evidence>
<organism evidence="3 4">
    <name type="scientific">Striga asiatica</name>
    <name type="common">Asiatic witchweed</name>
    <name type="synonym">Buchnera asiatica</name>
    <dbReference type="NCBI Taxonomy" id="4170"/>
    <lineage>
        <taxon>Eukaryota</taxon>
        <taxon>Viridiplantae</taxon>
        <taxon>Streptophyta</taxon>
        <taxon>Embryophyta</taxon>
        <taxon>Tracheophyta</taxon>
        <taxon>Spermatophyta</taxon>
        <taxon>Magnoliopsida</taxon>
        <taxon>eudicotyledons</taxon>
        <taxon>Gunneridae</taxon>
        <taxon>Pentapetalae</taxon>
        <taxon>asterids</taxon>
        <taxon>lamiids</taxon>
        <taxon>Lamiales</taxon>
        <taxon>Orobanchaceae</taxon>
        <taxon>Buchnereae</taxon>
        <taxon>Striga</taxon>
    </lineage>
</organism>
<feature type="transmembrane region" description="Helical" evidence="2">
    <location>
        <begin position="336"/>
        <end position="356"/>
    </location>
</feature>
<protein>
    <submittedName>
        <fullName evidence="3">Anhydro-N-acetylmuramic acid kinase</fullName>
    </submittedName>
</protein>
<reference evidence="4" key="1">
    <citation type="journal article" date="2019" name="Curr. Biol.">
        <title>Genome Sequence of Striga asiatica Provides Insight into the Evolution of Plant Parasitism.</title>
        <authorList>
            <person name="Yoshida S."/>
            <person name="Kim S."/>
            <person name="Wafula E.K."/>
            <person name="Tanskanen J."/>
            <person name="Kim Y.M."/>
            <person name="Honaas L."/>
            <person name="Yang Z."/>
            <person name="Spallek T."/>
            <person name="Conn C.E."/>
            <person name="Ichihashi Y."/>
            <person name="Cheong K."/>
            <person name="Cui S."/>
            <person name="Der J.P."/>
            <person name="Gundlach H."/>
            <person name="Jiao Y."/>
            <person name="Hori C."/>
            <person name="Ishida J.K."/>
            <person name="Kasahara H."/>
            <person name="Kiba T."/>
            <person name="Kim M.S."/>
            <person name="Koo N."/>
            <person name="Laohavisit A."/>
            <person name="Lee Y.H."/>
            <person name="Lumba S."/>
            <person name="McCourt P."/>
            <person name="Mortimer J.C."/>
            <person name="Mutuku J.M."/>
            <person name="Nomura T."/>
            <person name="Sasaki-Sekimoto Y."/>
            <person name="Seto Y."/>
            <person name="Wang Y."/>
            <person name="Wakatake T."/>
            <person name="Sakakibara H."/>
            <person name="Demura T."/>
            <person name="Yamaguchi S."/>
            <person name="Yoneyama K."/>
            <person name="Manabe R.I."/>
            <person name="Nelson D.C."/>
            <person name="Schulman A.H."/>
            <person name="Timko M.P."/>
            <person name="dePamphilis C.W."/>
            <person name="Choi D."/>
            <person name="Shirasu K."/>
        </authorList>
    </citation>
    <scope>NUCLEOTIDE SEQUENCE [LARGE SCALE GENOMIC DNA]</scope>
    <source>
        <strain evidence="4">cv. UVA1</strain>
    </source>
</reference>
<evidence type="ECO:0000313" key="3">
    <source>
        <dbReference type="EMBL" id="GER29542.1"/>
    </source>
</evidence>
<keyword evidence="2" id="KW-1133">Transmembrane helix</keyword>
<feature type="region of interest" description="Disordered" evidence="1">
    <location>
        <begin position="30"/>
        <end position="52"/>
    </location>
</feature>
<sequence length="445" mass="49556">TLSKNEPSGPTCCSTYCRTWKSSSVCSESTRNTASYPHRPLRSDSNSEWDATGRQGNHFGGKWVTEVPSLDVVGGSISQGDVEGDLLVFGTLALIIVLNLRPYRVNELKIKPLQDFAAMLSAAAPRLHKTMAIGFEFFPMAPHKTLSYPHRPLRSDSNSEWDATGRQGNHFGGKWVTEVPSLDVVVLGVGFGGWDTGTRGSIRQCAVIILHEKRESNERGRGEPLWSTNPYTALHINRIEAGRKTLISVIEDASIIIIIVNMMATIAPHRGFCVVNRIGLQLREVGSWEPKPIIRANEKGQPIQRAVHVNQGATLRVVPVNIETKCGVRRIRVDPYLWPIILILGVVAIGPNPVLGKPSHMKKLARWLGNSKQWGSWCYQKTKEAWESSLENEDLTLKRLDEILNNVEARFIVFRQIKAEDWAVVVVEEKAVNAIRQSSSRFSAD</sequence>
<accession>A0A5A7PA36</accession>
<keyword evidence="2" id="KW-0812">Transmembrane</keyword>
<dbReference type="AlphaFoldDB" id="A0A5A7PA36"/>
<keyword evidence="3" id="KW-0808">Transferase</keyword>
<comment type="caution">
    <text evidence="3">The sequence shown here is derived from an EMBL/GenBank/DDBJ whole genome shotgun (WGS) entry which is preliminary data.</text>
</comment>
<dbReference type="EMBL" id="BKCP01003891">
    <property type="protein sequence ID" value="GER29542.1"/>
    <property type="molecule type" value="Genomic_DNA"/>
</dbReference>
<dbReference type="GO" id="GO:0016301">
    <property type="term" value="F:kinase activity"/>
    <property type="evidence" value="ECO:0007669"/>
    <property type="project" value="UniProtKB-KW"/>
</dbReference>
<keyword evidence="4" id="KW-1185">Reference proteome</keyword>
<evidence type="ECO:0000256" key="2">
    <source>
        <dbReference type="SAM" id="Phobius"/>
    </source>
</evidence>
<feature type="non-terminal residue" evidence="3">
    <location>
        <position position="1"/>
    </location>
</feature>
<keyword evidence="3" id="KW-0418">Kinase</keyword>
<keyword evidence="2" id="KW-0472">Membrane</keyword>